<dbReference type="InterPro" id="IPR002491">
    <property type="entry name" value="ABC_transptr_periplasmic_BD"/>
</dbReference>
<dbReference type="PANTHER" id="PTHR30535:SF4">
    <property type="entry name" value="HEMIN-BINDING PERIPLASMIC PROTEIN HMUT"/>
    <property type="match status" value="1"/>
</dbReference>
<dbReference type="PANTHER" id="PTHR30535">
    <property type="entry name" value="VITAMIN B12-BINDING PROTEIN"/>
    <property type="match status" value="1"/>
</dbReference>
<evidence type="ECO:0000259" key="1">
    <source>
        <dbReference type="PROSITE" id="PS50983"/>
    </source>
</evidence>
<comment type="caution">
    <text evidence="2">The sequence shown here is derived from an EMBL/GenBank/DDBJ whole genome shotgun (WGS) entry which is preliminary data.</text>
</comment>
<proteinExistence type="predicted"/>
<dbReference type="Pfam" id="PF01497">
    <property type="entry name" value="Peripla_BP_2"/>
    <property type="match status" value="1"/>
</dbReference>
<dbReference type="AlphaFoldDB" id="A0A2G6JPA6"/>
<gene>
    <name evidence="2" type="ORF">CSA60_00990</name>
</gene>
<feature type="domain" description="Fe/B12 periplasmic-binding" evidence="1">
    <location>
        <begin position="40"/>
        <end position="291"/>
    </location>
</feature>
<dbReference type="Proteomes" id="UP000243469">
    <property type="component" value="Unassembled WGS sequence"/>
</dbReference>
<dbReference type="SUPFAM" id="SSF53807">
    <property type="entry name" value="Helical backbone' metal receptor"/>
    <property type="match status" value="1"/>
</dbReference>
<protein>
    <submittedName>
        <fullName evidence="2">Hemin ABC transporter substrate-binding protein</fullName>
    </submittedName>
</protein>
<dbReference type="Gene3D" id="3.40.50.1980">
    <property type="entry name" value="Nitrogenase molybdenum iron protein domain"/>
    <property type="match status" value="2"/>
</dbReference>
<organism evidence="2 3">
    <name type="scientific">Neptuniibacter caesariensis</name>
    <dbReference type="NCBI Taxonomy" id="207954"/>
    <lineage>
        <taxon>Bacteria</taxon>
        <taxon>Pseudomonadati</taxon>
        <taxon>Pseudomonadota</taxon>
        <taxon>Gammaproteobacteria</taxon>
        <taxon>Oceanospirillales</taxon>
        <taxon>Oceanospirillaceae</taxon>
        <taxon>Neptuniibacter</taxon>
    </lineage>
</organism>
<dbReference type="InterPro" id="IPR050902">
    <property type="entry name" value="ABC_Transporter_SBP"/>
</dbReference>
<accession>A0A2G6JPA6</accession>
<evidence type="ECO:0000313" key="3">
    <source>
        <dbReference type="Proteomes" id="UP000243469"/>
    </source>
</evidence>
<reference evidence="2 3" key="1">
    <citation type="submission" date="2017-10" db="EMBL/GenBank/DDBJ databases">
        <title>Novel microbial diversity and functional potential in the marine mammal oral microbiome.</title>
        <authorList>
            <person name="Dudek N.K."/>
            <person name="Sun C.L."/>
            <person name="Burstein D."/>
            <person name="Kantor R.S."/>
            <person name="Aliaga Goltsman D.S."/>
            <person name="Bik E.M."/>
            <person name="Thomas B.C."/>
            <person name="Banfield J.F."/>
            <person name="Relman D.A."/>
        </authorList>
    </citation>
    <scope>NUCLEOTIDE SEQUENCE [LARGE SCALE GENOMIC DNA]</scope>
    <source>
        <strain evidence="2">DOLJORAL78_47_21</strain>
    </source>
</reference>
<name>A0A2G6JPA6_NEPCE</name>
<dbReference type="PROSITE" id="PS50983">
    <property type="entry name" value="FE_B12_PBP"/>
    <property type="match status" value="1"/>
</dbReference>
<evidence type="ECO:0000313" key="2">
    <source>
        <dbReference type="EMBL" id="PIE25267.1"/>
    </source>
</evidence>
<dbReference type="EMBL" id="PDSH01000009">
    <property type="protein sequence ID" value="PIE25267.1"/>
    <property type="molecule type" value="Genomic_DNA"/>
</dbReference>
<sequence length="300" mass="32489">MTSLPFNISRIHSMPFKHLLSIFMLITAVLANPVHAEQNRLISTDSGVTELIFALGLEEDLIAVDVTSTLPDDFPELPNIGYHRRLSAEGLMSMEPTTVIGSQHMGPEPVINALKQAKVNLVQLPSAKTKEQLRDNILNLATALNKQERGSALLKTVDNQLAKLEQTNLSGEKVAFVLSMDDNKLRLAGKQTGGHSFIELMAADNVADFDNYRNVSAESLLAMQPTAIIVAGRDAETAVEKLMKANPILAHTPAGKRDTIVAVDGSSLVAGLSVSAIQEAIRLSKAIHNSTNTERQLNKK</sequence>